<name>A0A873WYT7_9EUKA</name>
<evidence type="ECO:0000313" key="8">
    <source>
        <dbReference type="EMBL" id="QPB15078.1"/>
    </source>
</evidence>
<reference evidence="8" key="1">
    <citation type="journal article" date="2020" name="J. Eukaryot. Microbiol.">
        <title>High Sequence Divergence but Limited Architectural Rearrangements in Organelle Genomes of Cyanophora (Glaucophyta) Species.</title>
        <authorList>
            <person name="Russell S."/>
            <person name="Jackson C."/>
            <person name="Reyes-Prieto A."/>
        </authorList>
    </citation>
    <scope>NUCLEOTIDE SEQUENCE</scope>
    <source>
        <strain evidence="8">NIES-764</strain>
    </source>
</reference>
<dbReference type="GeneID" id="63648331"/>
<dbReference type="GO" id="GO:0006412">
    <property type="term" value="P:translation"/>
    <property type="evidence" value="ECO:0007669"/>
    <property type="project" value="InterPro"/>
</dbReference>
<keyword evidence="2" id="KW-0699">rRNA-binding</keyword>
<dbReference type="GO" id="GO:0003735">
    <property type="term" value="F:structural constituent of ribosome"/>
    <property type="evidence" value="ECO:0007669"/>
    <property type="project" value="InterPro"/>
</dbReference>
<dbReference type="HAMAP" id="MF_00531">
    <property type="entry name" value="Ribosomal_uS19"/>
    <property type="match status" value="1"/>
</dbReference>
<evidence type="ECO:0000256" key="6">
    <source>
        <dbReference type="ARBA" id="ARBA00035253"/>
    </source>
</evidence>
<keyword evidence="5 7" id="KW-0687">Ribonucleoprotein</keyword>
<dbReference type="AlphaFoldDB" id="A0A873WYT7"/>
<dbReference type="InterPro" id="IPR002222">
    <property type="entry name" value="Ribosomal_uS19"/>
</dbReference>
<dbReference type="PIRSF" id="PIRSF002144">
    <property type="entry name" value="Ribosomal_S19"/>
    <property type="match status" value="1"/>
</dbReference>
<evidence type="ECO:0000256" key="1">
    <source>
        <dbReference type="ARBA" id="ARBA00007345"/>
    </source>
</evidence>
<keyword evidence="8" id="KW-0496">Mitochondrion</keyword>
<dbReference type="EMBL" id="MT919637">
    <property type="protein sequence ID" value="QPB15078.1"/>
    <property type="molecule type" value="Genomic_DNA"/>
</dbReference>
<geneLocation type="mitochondrion" evidence="8"/>
<protein>
    <recommendedName>
        <fullName evidence="6">Small ribosomal subunit protein uS19c</fullName>
    </recommendedName>
</protein>
<keyword evidence="4 7" id="KW-0689">Ribosomal protein</keyword>
<dbReference type="SUPFAM" id="SSF54570">
    <property type="entry name" value="Ribosomal protein S19"/>
    <property type="match status" value="1"/>
</dbReference>
<dbReference type="GO" id="GO:0005763">
    <property type="term" value="C:mitochondrial small ribosomal subunit"/>
    <property type="evidence" value="ECO:0007669"/>
    <property type="project" value="TreeGrafter"/>
</dbReference>
<evidence type="ECO:0000256" key="2">
    <source>
        <dbReference type="ARBA" id="ARBA00022730"/>
    </source>
</evidence>
<accession>A0A873WYT7</accession>
<dbReference type="PROSITE" id="PS00323">
    <property type="entry name" value="RIBOSOMAL_S19"/>
    <property type="match status" value="1"/>
</dbReference>
<dbReference type="RefSeq" id="YP_010041747.1">
    <property type="nucleotide sequence ID" value="NC_054208.1"/>
</dbReference>
<dbReference type="Pfam" id="PF00203">
    <property type="entry name" value="Ribosomal_S19"/>
    <property type="match status" value="1"/>
</dbReference>
<dbReference type="GO" id="GO:0019843">
    <property type="term" value="F:rRNA binding"/>
    <property type="evidence" value="ECO:0007669"/>
    <property type="project" value="UniProtKB-KW"/>
</dbReference>
<evidence type="ECO:0000256" key="7">
    <source>
        <dbReference type="RuleBase" id="RU003485"/>
    </source>
</evidence>
<dbReference type="Gene3D" id="3.30.860.10">
    <property type="entry name" value="30s Ribosomal Protein S19, Chain A"/>
    <property type="match status" value="1"/>
</dbReference>
<evidence type="ECO:0000256" key="3">
    <source>
        <dbReference type="ARBA" id="ARBA00022884"/>
    </source>
</evidence>
<comment type="similarity">
    <text evidence="1 7">Belongs to the universal ribosomal protein uS19 family.</text>
</comment>
<reference evidence="8" key="2">
    <citation type="submission" date="2020-08" db="EMBL/GenBank/DDBJ databases">
        <authorList>
            <person name="Russell S.R."/>
            <person name="Jackson C."/>
            <person name="Reyes-Prieto A."/>
        </authorList>
    </citation>
    <scope>NUCLEOTIDE SEQUENCE</scope>
    <source>
        <strain evidence="8">NIES-764</strain>
    </source>
</reference>
<dbReference type="GO" id="GO:0000028">
    <property type="term" value="P:ribosomal small subunit assembly"/>
    <property type="evidence" value="ECO:0007669"/>
    <property type="project" value="TreeGrafter"/>
</dbReference>
<keyword evidence="3" id="KW-0694">RNA-binding</keyword>
<sequence length="96" mass="11295">MTRASWKGNFIKSNLIKKYLINKQQKKTIINKEWSRNSEIVKNFINNKLSVYNGKKFVSVLITEQMVGHKLGEFCLTKLPCAHKKKNNKNKKWAKK</sequence>
<dbReference type="PRINTS" id="PR00975">
    <property type="entry name" value="RIBOSOMALS19"/>
</dbReference>
<evidence type="ECO:0000256" key="4">
    <source>
        <dbReference type="ARBA" id="ARBA00022980"/>
    </source>
</evidence>
<dbReference type="NCBIfam" id="TIGR01050">
    <property type="entry name" value="rpsS_bact"/>
    <property type="match status" value="1"/>
</dbReference>
<gene>
    <name evidence="8" type="primary">rps19</name>
</gene>
<evidence type="ECO:0000256" key="5">
    <source>
        <dbReference type="ARBA" id="ARBA00023274"/>
    </source>
</evidence>
<organism evidence="8">
    <name type="scientific">Cyanophora sudae</name>
    <dbReference type="NCBI Taxonomy" id="1522369"/>
    <lineage>
        <taxon>Eukaryota</taxon>
        <taxon>Glaucocystophyceae</taxon>
        <taxon>Cyanophorales</taxon>
        <taxon>Cyanophoraceae</taxon>
        <taxon>Cyanophora</taxon>
    </lineage>
</organism>
<proteinExistence type="inferred from homology"/>
<dbReference type="InterPro" id="IPR005732">
    <property type="entry name" value="Ribosomal_uS19_bac-type"/>
</dbReference>
<dbReference type="PANTHER" id="PTHR11880">
    <property type="entry name" value="RIBOSOMAL PROTEIN S19P FAMILY MEMBER"/>
    <property type="match status" value="1"/>
</dbReference>
<dbReference type="PANTHER" id="PTHR11880:SF8">
    <property type="entry name" value="SMALL RIBOSOMAL SUBUNIT PROTEIN US19M"/>
    <property type="match status" value="1"/>
</dbReference>
<dbReference type="InterPro" id="IPR023575">
    <property type="entry name" value="Ribosomal_uS19_SF"/>
</dbReference>
<dbReference type="InterPro" id="IPR020934">
    <property type="entry name" value="Ribosomal_uS19_CS"/>
</dbReference>